<comment type="caution">
    <text evidence="3">The sequence shown here is derived from an EMBL/GenBank/DDBJ whole genome shotgun (WGS) entry which is preliminary data.</text>
</comment>
<dbReference type="AlphaFoldDB" id="A0A8S1MBD2"/>
<feature type="transmembrane region" description="Helical" evidence="2">
    <location>
        <begin position="273"/>
        <end position="293"/>
    </location>
</feature>
<keyword evidence="2" id="KW-1133">Transmembrane helix</keyword>
<evidence type="ECO:0000313" key="4">
    <source>
        <dbReference type="Proteomes" id="UP000688137"/>
    </source>
</evidence>
<name>A0A8S1MBD2_PARPR</name>
<accession>A0A8S1MBD2</accession>
<keyword evidence="4" id="KW-1185">Reference proteome</keyword>
<feature type="region of interest" description="Disordered" evidence="1">
    <location>
        <begin position="167"/>
        <end position="188"/>
    </location>
</feature>
<keyword evidence="2" id="KW-0472">Membrane</keyword>
<proteinExistence type="predicted"/>
<sequence>MILIAMRYQRPQFHASQVVKNAIQRRKDRKNAMQDHLERLADKLEYKAFPYHITHYDPAHEDYIPAQRQDYKQRLTVDTHNMLVDGVKRDVAMQRQVDEAIKNLDRPYLKGKPGVTKNITGGLRDYFPIEMPYAQTGNLENEELEYENVFRNEKRWIAQTIAPVEKTESEKRHQKELESRPVTRKFHPDKGSKYDVETPYHLRFPYLADRLGHPEFLANPFQRLFRLESDMYHPSYNDQPFVQHPSADPDPTLNFEEGEVIYENTRLQEWLKFVWWTGTFSFAWICWVLPYNIVYKTNLMFDHQIDASFYPYHLQSIYNMDYMRINVLAATAASAYLWYFHHMSMNDIGRNYVTKVQYSKDKELVFVTRMGSFGVIREDVFETHHLEVLPYYTKSGVQNMRQNDLGMYEISCLNKQELMYLYKEEAFWNPKLKTQFLSNHSQLISKQYFGLKRNEEEEYQKTLTVGELPLKDLQAP</sequence>
<dbReference type="OMA" id="DPAHEDY"/>
<dbReference type="EMBL" id="CAJJDM010000059">
    <property type="protein sequence ID" value="CAD8077758.1"/>
    <property type="molecule type" value="Genomic_DNA"/>
</dbReference>
<protein>
    <submittedName>
        <fullName evidence="3">Uncharacterized protein</fullName>
    </submittedName>
</protein>
<keyword evidence="2" id="KW-0812">Transmembrane</keyword>
<feature type="transmembrane region" description="Helical" evidence="2">
    <location>
        <begin position="322"/>
        <end position="340"/>
    </location>
</feature>
<gene>
    <name evidence="3" type="ORF">PPRIM_AZ9-3.1.T0580273</name>
</gene>
<evidence type="ECO:0000256" key="2">
    <source>
        <dbReference type="SAM" id="Phobius"/>
    </source>
</evidence>
<organism evidence="3 4">
    <name type="scientific">Paramecium primaurelia</name>
    <dbReference type="NCBI Taxonomy" id="5886"/>
    <lineage>
        <taxon>Eukaryota</taxon>
        <taxon>Sar</taxon>
        <taxon>Alveolata</taxon>
        <taxon>Ciliophora</taxon>
        <taxon>Intramacronucleata</taxon>
        <taxon>Oligohymenophorea</taxon>
        <taxon>Peniculida</taxon>
        <taxon>Parameciidae</taxon>
        <taxon>Paramecium</taxon>
    </lineage>
</organism>
<evidence type="ECO:0000256" key="1">
    <source>
        <dbReference type="SAM" id="MobiDB-lite"/>
    </source>
</evidence>
<reference evidence="3" key="1">
    <citation type="submission" date="2021-01" db="EMBL/GenBank/DDBJ databases">
        <authorList>
            <consortium name="Genoscope - CEA"/>
            <person name="William W."/>
        </authorList>
    </citation>
    <scope>NUCLEOTIDE SEQUENCE</scope>
</reference>
<dbReference type="Proteomes" id="UP000688137">
    <property type="component" value="Unassembled WGS sequence"/>
</dbReference>
<evidence type="ECO:0000313" key="3">
    <source>
        <dbReference type="EMBL" id="CAD8077758.1"/>
    </source>
</evidence>